<feature type="coiled-coil region" evidence="1">
    <location>
        <begin position="168"/>
        <end position="195"/>
    </location>
</feature>
<reference evidence="4" key="1">
    <citation type="submission" date="2021-01" db="EMBL/GenBank/DDBJ databases">
        <authorList>
            <person name="Corre E."/>
            <person name="Pelletier E."/>
            <person name="Niang G."/>
            <person name="Scheremetjew M."/>
            <person name="Finn R."/>
            <person name="Kale V."/>
            <person name="Holt S."/>
            <person name="Cochrane G."/>
            <person name="Meng A."/>
            <person name="Brown T."/>
            <person name="Cohen L."/>
        </authorList>
    </citation>
    <scope>NUCLEOTIDE SEQUENCE</scope>
    <source>
        <strain evidence="4">CCMP2877</strain>
    </source>
</reference>
<keyword evidence="3" id="KW-0812">Transmembrane</keyword>
<evidence type="ECO:0000313" key="4">
    <source>
        <dbReference type="EMBL" id="CAD9267300.1"/>
    </source>
</evidence>
<proteinExistence type="predicted"/>
<name>A0A7S1UGA4_9STRA</name>
<gene>
    <name evidence="4" type="ORF">PPAR1163_LOCUS25726</name>
</gene>
<protein>
    <submittedName>
        <fullName evidence="4">Uncharacterized protein</fullName>
    </submittedName>
</protein>
<keyword evidence="3" id="KW-0472">Membrane</keyword>
<evidence type="ECO:0000256" key="1">
    <source>
        <dbReference type="SAM" id="Coils"/>
    </source>
</evidence>
<feature type="compositionally biased region" description="Basic and acidic residues" evidence="2">
    <location>
        <begin position="404"/>
        <end position="424"/>
    </location>
</feature>
<keyword evidence="3" id="KW-1133">Transmembrane helix</keyword>
<keyword evidence="1" id="KW-0175">Coiled coil</keyword>
<dbReference type="EMBL" id="HBGJ01040875">
    <property type="protein sequence ID" value="CAD9267300.1"/>
    <property type="molecule type" value="Transcribed_RNA"/>
</dbReference>
<evidence type="ECO:0000256" key="2">
    <source>
        <dbReference type="SAM" id="MobiDB-lite"/>
    </source>
</evidence>
<accession>A0A7S1UGA4</accession>
<feature type="region of interest" description="Disordered" evidence="2">
    <location>
        <begin position="391"/>
        <end position="431"/>
    </location>
</feature>
<dbReference type="PROSITE" id="PS50096">
    <property type="entry name" value="IQ"/>
    <property type="match status" value="3"/>
</dbReference>
<evidence type="ECO:0000256" key="3">
    <source>
        <dbReference type="SAM" id="Phobius"/>
    </source>
</evidence>
<dbReference type="AlphaFoldDB" id="A0A7S1UGA4"/>
<feature type="transmembrane region" description="Helical" evidence="3">
    <location>
        <begin position="25"/>
        <end position="52"/>
    </location>
</feature>
<dbReference type="PANTHER" id="PTHR33504:SF2">
    <property type="entry name" value="PROTEIN MFI"/>
    <property type="match status" value="1"/>
</dbReference>
<sequence>MGGSARRGFAARSRVSRRAMLQRPWVYPIASFHLATVMIQAAVRGFVARATLDRRLSRRSRSISSISKPESGPGDGGEDSTLLARYLSLGSPVEGEKVGFVAFCATRIQASYRGHSLRRIRFEGQRILKLQGFSIYHIAALEIQVAWREHYKNRLMAGSLSAKDLKARARARSEAEEEKAELDAIEERRSREDEAAAKIQHLWRGMAATRIYRYYRDLIRFFFAGDPKELLRAINPAEAQLFDAAAGVFVRFRLGGYSFPPTIYYKIFTHRPVADVGAFAPRDYTRVNDVDDMGDEACAIRVGETLYEAKLRGGDADGQGWYRRVECNGWRPVTLQVIQDKGLDPVYKETHARSKPFHWSRLQRQEDVLRKRKAKKRRWLQKMYMDGLAAEKAESKTADSNSKTADDDGAKFDPDSKMLDEKLPGPEARFGAKTRERTRWIEDNDWALIAGEGGDDAGGPGGGLMGAAEPLEELLQWSDELDYDSYMNSWAAFATSGPSGFQIYEESLL</sequence>
<dbReference type="PANTHER" id="PTHR33504">
    <property type="entry name" value="NADH DEHYDROGENASE (UBIQUINONE) 1 BETA SUBCOMPLEX, 4"/>
    <property type="match status" value="1"/>
</dbReference>
<dbReference type="InterPro" id="IPR000048">
    <property type="entry name" value="IQ_motif_EF-hand-BS"/>
</dbReference>
<dbReference type="Pfam" id="PF00612">
    <property type="entry name" value="IQ"/>
    <property type="match status" value="2"/>
</dbReference>
<organism evidence="4">
    <name type="scientific">Phaeomonas parva</name>
    <dbReference type="NCBI Taxonomy" id="124430"/>
    <lineage>
        <taxon>Eukaryota</taxon>
        <taxon>Sar</taxon>
        <taxon>Stramenopiles</taxon>
        <taxon>Ochrophyta</taxon>
        <taxon>Pinguiophyceae</taxon>
        <taxon>Pinguiochrysidales</taxon>
        <taxon>Pinguiochrysidaceae</taxon>
        <taxon>Phaeomonas</taxon>
    </lineage>
</organism>